<protein>
    <recommendedName>
        <fullName evidence="2">Retrovirus-related Pol polyprotein from transposon TNT 1-94-like beta-barrel domain-containing protein</fullName>
    </recommendedName>
</protein>
<dbReference type="EMBL" id="JBGMDY010000001">
    <property type="protein sequence ID" value="KAL2347981.1"/>
    <property type="molecule type" value="Genomic_DNA"/>
</dbReference>
<dbReference type="Proteomes" id="UP001603857">
    <property type="component" value="Unassembled WGS sequence"/>
</dbReference>
<reference evidence="3 4" key="1">
    <citation type="submission" date="2024-08" db="EMBL/GenBank/DDBJ databases">
        <title>Insights into the chromosomal genome structure of Flemingia macrophylla.</title>
        <authorList>
            <person name="Ding Y."/>
            <person name="Zhao Y."/>
            <person name="Bi W."/>
            <person name="Wu M."/>
            <person name="Zhao G."/>
            <person name="Gong Y."/>
            <person name="Li W."/>
            <person name="Zhang P."/>
        </authorList>
    </citation>
    <scope>NUCLEOTIDE SEQUENCE [LARGE SCALE GENOMIC DNA]</scope>
    <source>
        <strain evidence="3">DYQJB</strain>
        <tissue evidence="3">Leaf</tissue>
    </source>
</reference>
<keyword evidence="4" id="KW-1185">Reference proteome</keyword>
<evidence type="ECO:0000259" key="2">
    <source>
        <dbReference type="Pfam" id="PF22936"/>
    </source>
</evidence>
<organism evidence="3 4">
    <name type="scientific">Flemingia macrophylla</name>
    <dbReference type="NCBI Taxonomy" id="520843"/>
    <lineage>
        <taxon>Eukaryota</taxon>
        <taxon>Viridiplantae</taxon>
        <taxon>Streptophyta</taxon>
        <taxon>Embryophyta</taxon>
        <taxon>Tracheophyta</taxon>
        <taxon>Spermatophyta</taxon>
        <taxon>Magnoliopsida</taxon>
        <taxon>eudicotyledons</taxon>
        <taxon>Gunneridae</taxon>
        <taxon>Pentapetalae</taxon>
        <taxon>rosids</taxon>
        <taxon>fabids</taxon>
        <taxon>Fabales</taxon>
        <taxon>Fabaceae</taxon>
        <taxon>Papilionoideae</taxon>
        <taxon>50 kb inversion clade</taxon>
        <taxon>NPAAA clade</taxon>
        <taxon>indigoferoid/millettioid clade</taxon>
        <taxon>Phaseoleae</taxon>
        <taxon>Flemingia</taxon>
    </lineage>
</organism>
<name>A0ABD1NIM6_9FABA</name>
<feature type="region of interest" description="Disordered" evidence="1">
    <location>
        <begin position="21"/>
        <end position="63"/>
    </location>
</feature>
<sequence length="173" mass="20070">MINATPNGDIYLQMAKSGALNEEMRRKTHGTSSYSEVLVTENKGRSQKKEQKSGRDKSTSKSRSRYKNVECHYCYKTWHIQKNYFLWKKESKDKKGKQRERDHDDADRVTTTTCGDLVCLREYDTINLVSDESMWIIDSGATLHVTSRKEFFTSYTSGTTTFKSLGNNKKQWP</sequence>
<gene>
    <name evidence="3" type="ORF">Fmac_001981</name>
</gene>
<feature type="compositionally biased region" description="Basic and acidic residues" evidence="1">
    <location>
        <begin position="42"/>
        <end position="59"/>
    </location>
</feature>
<evidence type="ECO:0000313" key="4">
    <source>
        <dbReference type="Proteomes" id="UP001603857"/>
    </source>
</evidence>
<dbReference type="Pfam" id="PF22936">
    <property type="entry name" value="Pol_BBD"/>
    <property type="match status" value="1"/>
</dbReference>
<accession>A0ABD1NIM6</accession>
<dbReference type="AlphaFoldDB" id="A0ABD1NIM6"/>
<evidence type="ECO:0000256" key="1">
    <source>
        <dbReference type="SAM" id="MobiDB-lite"/>
    </source>
</evidence>
<dbReference type="InterPro" id="IPR054722">
    <property type="entry name" value="PolX-like_BBD"/>
</dbReference>
<proteinExistence type="predicted"/>
<evidence type="ECO:0000313" key="3">
    <source>
        <dbReference type="EMBL" id="KAL2347981.1"/>
    </source>
</evidence>
<feature type="domain" description="Retrovirus-related Pol polyprotein from transposon TNT 1-94-like beta-barrel" evidence="2">
    <location>
        <begin position="135"/>
        <end position="169"/>
    </location>
</feature>
<comment type="caution">
    <text evidence="3">The sequence shown here is derived from an EMBL/GenBank/DDBJ whole genome shotgun (WGS) entry which is preliminary data.</text>
</comment>